<keyword evidence="3" id="KW-0677">Repeat</keyword>
<feature type="region of interest" description="Disordered" evidence="6">
    <location>
        <begin position="96"/>
        <end position="125"/>
    </location>
</feature>
<feature type="compositionally biased region" description="Acidic residues" evidence="6">
    <location>
        <begin position="177"/>
        <end position="194"/>
    </location>
</feature>
<evidence type="ECO:0000256" key="6">
    <source>
        <dbReference type="SAM" id="MobiDB-lite"/>
    </source>
</evidence>
<evidence type="ECO:0000256" key="1">
    <source>
        <dbReference type="ARBA" id="ARBA00004123"/>
    </source>
</evidence>
<comment type="similarity">
    <text evidence="2">Belongs to the NASP family.</text>
</comment>
<dbReference type="Proteomes" id="UP000471633">
    <property type="component" value="Unassembled WGS sequence"/>
</dbReference>
<feature type="region of interest" description="Disordered" evidence="6">
    <location>
        <begin position="372"/>
        <end position="408"/>
    </location>
</feature>
<feature type="compositionally biased region" description="Low complexity" evidence="6">
    <location>
        <begin position="162"/>
        <end position="176"/>
    </location>
</feature>
<evidence type="ECO:0000256" key="5">
    <source>
        <dbReference type="ARBA" id="ARBA00023242"/>
    </source>
</evidence>
<dbReference type="GeneID" id="24597829"/>
<reference evidence="8" key="3">
    <citation type="submission" date="2021-06" db="EMBL/GenBank/DDBJ databases">
        <title>Chromosome-level genome assembly for S. haematobium.</title>
        <authorList>
            <person name="Stroehlein A.J."/>
        </authorList>
    </citation>
    <scope>NUCLEOTIDE SEQUENCE</scope>
</reference>
<dbReference type="InterPro" id="IPR019734">
    <property type="entry name" value="TPR_rpt"/>
</dbReference>
<dbReference type="InterPro" id="IPR011990">
    <property type="entry name" value="TPR-like_helical_dom_sf"/>
</dbReference>
<comment type="subcellular location">
    <subcellularLocation>
        <location evidence="1">Nucleus</location>
    </subcellularLocation>
</comment>
<feature type="domain" description="Tetratricopeptide SHNi-TPR" evidence="7">
    <location>
        <begin position="244"/>
        <end position="278"/>
    </location>
</feature>
<dbReference type="GO" id="GO:0042393">
    <property type="term" value="F:histone binding"/>
    <property type="evidence" value="ECO:0007669"/>
    <property type="project" value="TreeGrafter"/>
</dbReference>
<evidence type="ECO:0000256" key="3">
    <source>
        <dbReference type="ARBA" id="ARBA00022737"/>
    </source>
</evidence>
<dbReference type="SMART" id="SM00028">
    <property type="entry name" value="TPR"/>
    <property type="match status" value="2"/>
</dbReference>
<feature type="region of interest" description="Disordered" evidence="6">
    <location>
        <begin position="138"/>
        <end position="214"/>
    </location>
</feature>
<dbReference type="AlphaFoldDB" id="A0A922S377"/>
<reference evidence="8" key="2">
    <citation type="journal article" date="2019" name="Gigascience">
        <title>High-quality Schistosoma haematobium genome achieved by single-molecule and long-range sequencing.</title>
        <authorList>
            <person name="Stroehlein A.J."/>
            <person name="Korhonen P.K."/>
            <person name="Chong T.M."/>
            <person name="Lim Y.L."/>
            <person name="Chan K.G."/>
            <person name="Webster B."/>
            <person name="Rollinson D."/>
            <person name="Brindley P.J."/>
            <person name="Gasser R.B."/>
            <person name="Young N.D."/>
        </authorList>
    </citation>
    <scope>NUCLEOTIDE SEQUENCE</scope>
</reference>
<comment type="caution">
    <text evidence="8">The sequence shown here is derived from an EMBL/GenBank/DDBJ whole genome shotgun (WGS) entry which is preliminary data.</text>
</comment>
<keyword evidence="4" id="KW-0802">TPR repeat</keyword>
<protein>
    <recommendedName>
        <fullName evidence="7">Tetratricopeptide SHNi-TPR domain-containing protein</fullName>
    </recommendedName>
</protein>
<evidence type="ECO:0000313" key="8">
    <source>
        <dbReference type="EMBL" id="KAH9591622.1"/>
    </source>
</evidence>
<sequence length="445" mass="49072">MQYELVPNLDFKTQRSICLQSVYMEHAPEDLITQGRRDLVCGDINKAVDNFQKACEALSMIHGDFHEALAIPNLLYGIALLELSRIESSVIGNALDGIPDSDKNDSESDDGIIELGPELTTEEREDISNQVIDAMCEDKKQEESETKKADTPSEDTEAVSGNDAATDNPTDDASGGAEDDESNGSEEEESENQDEVQNNPTESEAAKSDDEDEVSNLQIAWEVIEVAKKLFSQKDDEESKLNVAECLEKLGEISREKEDYDQAVLDLKECLEIRTSILGQKDRRVAESHYQLGTTYAVSGDLANASSSFKASVECLKLLAEDIRSKIEAVDQKDGEEKELLQVTLKEIELLIPDVQSRCTDIEEDRLAESIKQTESPMEPCSNGTSVPTDDISHLIRKKRPVTETTPVESVESISLELNGHENSTSKKVKLINANGESLPKENGV</sequence>
<evidence type="ECO:0000256" key="2">
    <source>
        <dbReference type="ARBA" id="ARBA00008402"/>
    </source>
</evidence>
<proteinExistence type="inferred from homology"/>
<dbReference type="SUPFAM" id="SSF48452">
    <property type="entry name" value="TPR-like"/>
    <property type="match status" value="1"/>
</dbReference>
<dbReference type="PANTHER" id="PTHR15081">
    <property type="entry name" value="NUCLEAR AUTOANTIGENIC SPERM PROTEIN NASP -RELATED"/>
    <property type="match status" value="1"/>
</dbReference>
<dbReference type="InterPro" id="IPR051730">
    <property type="entry name" value="NASP-like"/>
</dbReference>
<dbReference type="KEGG" id="shx:MS3_00003839"/>
<feature type="compositionally biased region" description="Polar residues" evidence="6">
    <location>
        <begin position="372"/>
        <end position="388"/>
    </location>
</feature>
<dbReference type="PANTHER" id="PTHR15081:SF1">
    <property type="entry name" value="NUCLEAR AUTOANTIGENIC SPERM PROTEIN"/>
    <property type="match status" value="1"/>
</dbReference>
<dbReference type="GO" id="GO:0005654">
    <property type="term" value="C:nucleoplasm"/>
    <property type="evidence" value="ECO:0007669"/>
    <property type="project" value="TreeGrafter"/>
</dbReference>
<feature type="compositionally biased region" description="Basic and acidic residues" evidence="6">
    <location>
        <begin position="138"/>
        <end position="151"/>
    </location>
</feature>
<evidence type="ECO:0000256" key="4">
    <source>
        <dbReference type="ARBA" id="ARBA00022803"/>
    </source>
</evidence>
<name>A0A922S377_SCHHA</name>
<reference evidence="8" key="1">
    <citation type="journal article" date="2012" name="Nat. Genet.">
        <title>Whole-genome sequence of Schistosoma haematobium.</title>
        <authorList>
            <person name="Young N.D."/>
            <person name="Jex A.R."/>
            <person name="Li B."/>
            <person name="Liu S."/>
            <person name="Yang L."/>
            <person name="Xiong Z."/>
            <person name="Li Y."/>
            <person name="Cantacessi C."/>
            <person name="Hall R.S."/>
            <person name="Xu X."/>
            <person name="Chen F."/>
            <person name="Wu X."/>
            <person name="Zerlotini A."/>
            <person name="Oliveira G."/>
            <person name="Hofmann A."/>
            <person name="Zhang G."/>
            <person name="Fang X."/>
            <person name="Kang Y."/>
            <person name="Campbell B.E."/>
            <person name="Loukas A."/>
            <person name="Ranganathan S."/>
            <person name="Rollinson D."/>
            <person name="Rinaldi G."/>
            <person name="Brindley P.J."/>
            <person name="Yang H."/>
            <person name="Wang J."/>
            <person name="Wang J."/>
            <person name="Gasser R.B."/>
        </authorList>
    </citation>
    <scope>NUCLEOTIDE SEQUENCE</scope>
</reference>
<gene>
    <name evidence="8" type="ORF">MS3_00003839</name>
</gene>
<dbReference type="Gene3D" id="1.25.40.10">
    <property type="entry name" value="Tetratricopeptide repeat domain"/>
    <property type="match status" value="1"/>
</dbReference>
<dbReference type="InterPro" id="IPR019544">
    <property type="entry name" value="Tetratricopeptide_SHNi-TPR_dom"/>
</dbReference>
<keyword evidence="9" id="KW-1185">Reference proteome</keyword>
<evidence type="ECO:0000313" key="9">
    <source>
        <dbReference type="Proteomes" id="UP000471633"/>
    </source>
</evidence>
<dbReference type="RefSeq" id="XP_035589107.2">
    <property type="nucleotide sequence ID" value="XM_035734149.2"/>
</dbReference>
<dbReference type="GO" id="GO:0034080">
    <property type="term" value="P:CENP-A containing chromatin assembly"/>
    <property type="evidence" value="ECO:0007669"/>
    <property type="project" value="TreeGrafter"/>
</dbReference>
<dbReference type="EMBL" id="AMPZ03000002">
    <property type="protein sequence ID" value="KAH9591622.1"/>
    <property type="molecule type" value="Genomic_DNA"/>
</dbReference>
<evidence type="ECO:0000259" key="7">
    <source>
        <dbReference type="Pfam" id="PF10516"/>
    </source>
</evidence>
<dbReference type="Pfam" id="PF10516">
    <property type="entry name" value="SHNi-TPR"/>
    <property type="match status" value="1"/>
</dbReference>
<accession>A0A922S377</accession>
<dbReference type="CTD" id="24597829"/>
<organism evidence="8 9">
    <name type="scientific">Schistosoma haematobium</name>
    <name type="common">Blood fluke</name>
    <dbReference type="NCBI Taxonomy" id="6185"/>
    <lineage>
        <taxon>Eukaryota</taxon>
        <taxon>Metazoa</taxon>
        <taxon>Spiralia</taxon>
        <taxon>Lophotrochozoa</taxon>
        <taxon>Platyhelminthes</taxon>
        <taxon>Trematoda</taxon>
        <taxon>Digenea</taxon>
        <taxon>Strigeidida</taxon>
        <taxon>Schistosomatoidea</taxon>
        <taxon>Schistosomatidae</taxon>
        <taxon>Schistosoma</taxon>
    </lineage>
</organism>
<keyword evidence="5" id="KW-0539">Nucleus</keyword>
<dbReference type="GO" id="GO:0006335">
    <property type="term" value="P:DNA replication-dependent chromatin assembly"/>
    <property type="evidence" value="ECO:0007669"/>
    <property type="project" value="TreeGrafter"/>
</dbReference>
<reference evidence="8" key="4">
    <citation type="journal article" date="2022" name="PLoS Pathog.">
        <title>Chromosome-level genome of Schistosoma haematobium underpins genome-wide explorations of molecular variation.</title>
        <authorList>
            <person name="Stroehlein A.J."/>
            <person name="Korhonen P.K."/>
            <person name="Lee V.V."/>
            <person name="Ralph S.A."/>
            <person name="Mentink-Kane M."/>
            <person name="You H."/>
            <person name="McManus D.P."/>
            <person name="Tchuente L.T."/>
            <person name="Stothard J.R."/>
            <person name="Kaur P."/>
            <person name="Dudchenko O."/>
            <person name="Aiden E.L."/>
            <person name="Yang B."/>
            <person name="Yang H."/>
            <person name="Emery A.M."/>
            <person name="Webster B.L."/>
            <person name="Brindley P.J."/>
            <person name="Rollinson D."/>
            <person name="Chang B.C.H."/>
            <person name="Gasser R.B."/>
            <person name="Young N.D."/>
        </authorList>
    </citation>
    <scope>NUCLEOTIDE SEQUENCE</scope>
</reference>